<dbReference type="CDD" id="cd09917">
    <property type="entry name" value="F-box_SF"/>
    <property type="match status" value="1"/>
</dbReference>
<keyword evidence="2" id="KW-1185">Reference proteome</keyword>
<name>A0AA40BEC7_9PEZI</name>
<comment type="caution">
    <text evidence="1">The sequence shown here is derived from an EMBL/GenBank/DDBJ whole genome shotgun (WGS) entry which is preliminary data.</text>
</comment>
<sequence>MGTKEMDTTPHTPHLPPEIWLMVLDILIPSFFQEDIRRLTVCKQWHSLAIRNLDNRIEYTPRIISRIVHSKSPAMDKTRLRLRESLRSVTIASKSPTYKQEGYREIIYRYRTQSNLIKFYDMLSGFERLKTICFVTRGHTRGRWRGWPKVRRNTLPITSLKPLISGLSSSIFSDGKTPPEYAPWSSITSLDLDLNGTFVEWDNRHTNRHTHLCVILRPLLSRLHTLKIRTEKICPDVLGPLNKGQVYSVRNLRINLHLPVSKVNPKLNTANMCLGETGRVPKRLTTHEYDPLDKSWYTGVLASAMRRAMRRMVSALPVDPRVELVHLAPSGEVHVWNALTDECVRDGTVERIHLGKWLSGEGECFSREGDIS</sequence>
<evidence type="ECO:0000313" key="1">
    <source>
        <dbReference type="EMBL" id="KAK0732706.1"/>
    </source>
</evidence>
<proteinExistence type="predicted"/>
<organism evidence="1 2">
    <name type="scientific">Apiosordaria backusii</name>
    <dbReference type="NCBI Taxonomy" id="314023"/>
    <lineage>
        <taxon>Eukaryota</taxon>
        <taxon>Fungi</taxon>
        <taxon>Dikarya</taxon>
        <taxon>Ascomycota</taxon>
        <taxon>Pezizomycotina</taxon>
        <taxon>Sordariomycetes</taxon>
        <taxon>Sordariomycetidae</taxon>
        <taxon>Sordariales</taxon>
        <taxon>Lasiosphaeriaceae</taxon>
        <taxon>Apiosordaria</taxon>
    </lineage>
</organism>
<reference evidence="1" key="1">
    <citation type="submission" date="2023-06" db="EMBL/GenBank/DDBJ databases">
        <title>Genome-scale phylogeny and comparative genomics of the fungal order Sordariales.</title>
        <authorList>
            <consortium name="Lawrence Berkeley National Laboratory"/>
            <person name="Hensen N."/>
            <person name="Bonometti L."/>
            <person name="Westerberg I."/>
            <person name="Brannstrom I.O."/>
            <person name="Guillou S."/>
            <person name="Cros-Aarteil S."/>
            <person name="Calhoun S."/>
            <person name="Haridas S."/>
            <person name="Kuo A."/>
            <person name="Mondo S."/>
            <person name="Pangilinan J."/>
            <person name="Riley R."/>
            <person name="Labutti K."/>
            <person name="Andreopoulos B."/>
            <person name="Lipzen A."/>
            <person name="Chen C."/>
            <person name="Yanf M."/>
            <person name="Daum C."/>
            <person name="Ng V."/>
            <person name="Clum A."/>
            <person name="Steindorff A."/>
            <person name="Ohm R."/>
            <person name="Martin F."/>
            <person name="Silar P."/>
            <person name="Natvig D."/>
            <person name="Lalanne C."/>
            <person name="Gautier V."/>
            <person name="Ament-Velasquez S.L."/>
            <person name="Kruys A."/>
            <person name="Hutchinson M.I."/>
            <person name="Powell A.J."/>
            <person name="Barry K."/>
            <person name="Miller A.N."/>
            <person name="Grigoriev I.V."/>
            <person name="Debuchy R."/>
            <person name="Gladieux P."/>
            <person name="Thoren M.H."/>
            <person name="Johannesson H."/>
        </authorList>
    </citation>
    <scope>NUCLEOTIDE SEQUENCE</scope>
    <source>
        <strain evidence="1">CBS 540.89</strain>
    </source>
</reference>
<accession>A0AA40BEC7</accession>
<dbReference type="EMBL" id="JAUKTV010000008">
    <property type="protein sequence ID" value="KAK0732706.1"/>
    <property type="molecule type" value="Genomic_DNA"/>
</dbReference>
<gene>
    <name evidence="1" type="ORF">B0T21DRAFT_349685</name>
</gene>
<evidence type="ECO:0008006" key="3">
    <source>
        <dbReference type="Google" id="ProtNLM"/>
    </source>
</evidence>
<dbReference type="AlphaFoldDB" id="A0AA40BEC7"/>
<evidence type="ECO:0000313" key="2">
    <source>
        <dbReference type="Proteomes" id="UP001172159"/>
    </source>
</evidence>
<protein>
    <recommendedName>
        <fullName evidence="3">F-box domain-containing protein</fullName>
    </recommendedName>
</protein>
<dbReference type="Proteomes" id="UP001172159">
    <property type="component" value="Unassembled WGS sequence"/>
</dbReference>